<protein>
    <submittedName>
        <fullName evidence="1">Uncharacterized protein</fullName>
    </submittedName>
</protein>
<name>A0A225W4Q3_9STRA</name>
<organism evidence="1 2">
    <name type="scientific">Phytophthora megakarya</name>
    <dbReference type="NCBI Taxonomy" id="4795"/>
    <lineage>
        <taxon>Eukaryota</taxon>
        <taxon>Sar</taxon>
        <taxon>Stramenopiles</taxon>
        <taxon>Oomycota</taxon>
        <taxon>Peronosporomycetes</taxon>
        <taxon>Peronosporales</taxon>
        <taxon>Peronosporaceae</taxon>
        <taxon>Phytophthora</taxon>
    </lineage>
</organism>
<proteinExistence type="predicted"/>
<evidence type="ECO:0000313" key="2">
    <source>
        <dbReference type="Proteomes" id="UP000198211"/>
    </source>
</evidence>
<dbReference type="EMBL" id="NBNE01001916">
    <property type="protein sequence ID" value="OWZ12179.1"/>
    <property type="molecule type" value="Genomic_DNA"/>
</dbReference>
<dbReference type="OrthoDB" id="104635at2759"/>
<evidence type="ECO:0000313" key="1">
    <source>
        <dbReference type="EMBL" id="OWZ12179.1"/>
    </source>
</evidence>
<comment type="caution">
    <text evidence="1">The sequence shown here is derived from an EMBL/GenBank/DDBJ whole genome shotgun (WGS) entry which is preliminary data.</text>
</comment>
<accession>A0A225W4Q3</accession>
<dbReference type="Proteomes" id="UP000198211">
    <property type="component" value="Unassembled WGS sequence"/>
</dbReference>
<dbReference type="AlphaFoldDB" id="A0A225W4Q3"/>
<gene>
    <name evidence="1" type="ORF">PHMEG_00014698</name>
</gene>
<reference evidence="2" key="1">
    <citation type="submission" date="2017-03" db="EMBL/GenBank/DDBJ databases">
        <title>Phytopthora megakarya and P. palmivora, two closely related causual agents of cacao black pod achieved similar genome size and gene model numbers by different mechanisms.</title>
        <authorList>
            <person name="Ali S."/>
            <person name="Shao J."/>
            <person name="Larry D.J."/>
            <person name="Kronmiller B."/>
            <person name="Shen D."/>
            <person name="Strem M.D."/>
            <person name="Melnick R.L."/>
            <person name="Guiltinan M.J."/>
            <person name="Tyler B.M."/>
            <person name="Meinhardt L.W."/>
            <person name="Bailey B.A."/>
        </authorList>
    </citation>
    <scope>NUCLEOTIDE SEQUENCE [LARGE SCALE GENOMIC DNA]</scope>
    <source>
        <strain evidence="2">zdho120</strain>
    </source>
</reference>
<keyword evidence="2" id="KW-1185">Reference proteome</keyword>
<sequence length="204" mass="23328">MPDDKIVKPLNRVRQEAYVTFVAVYVLRDHFINNCKPHATEHLGTFEHILTVGHLQELPLTLFGSREPTAHLHLYMDASNLGLEIPLDFEEITWINCEPKTSKFSIEVPEYFCIALAFWVWGPSWLRPKHTVIVKCWSDTQAAVTWSNSLSSSNEWIHEIKQINRPCGGKIQRASGCRSFGWINKLCGGRCISGMGVTRFRDLD</sequence>